<dbReference type="Proteomes" id="UP000002654">
    <property type="component" value="Chromosome"/>
</dbReference>
<dbReference type="AlphaFoldDB" id="G4RP32"/>
<name>G4RP32_THETK</name>
<keyword evidence="2" id="KW-1185">Reference proteome</keyword>
<dbReference type="HOGENOM" id="CLU_1243092_0_0_2"/>
<dbReference type="RefSeq" id="WP_014126583.1">
    <property type="nucleotide sequence ID" value="NC_016070.1"/>
</dbReference>
<gene>
    <name evidence="1" type="ordered locus">TTX_0665</name>
</gene>
<dbReference type="PaxDb" id="768679-TTX_0665"/>
<organism evidence="1 2">
    <name type="scientific">Thermoproteus tenax (strain ATCC 35583 / DSM 2078 / JCM 9277 / NBRC 100435 / Kra 1)</name>
    <dbReference type="NCBI Taxonomy" id="768679"/>
    <lineage>
        <taxon>Archaea</taxon>
        <taxon>Thermoproteota</taxon>
        <taxon>Thermoprotei</taxon>
        <taxon>Thermoproteales</taxon>
        <taxon>Thermoproteaceae</taxon>
        <taxon>Thermoproteus</taxon>
    </lineage>
</organism>
<evidence type="ECO:0000313" key="2">
    <source>
        <dbReference type="Proteomes" id="UP000002654"/>
    </source>
</evidence>
<dbReference type="GeneID" id="11261562"/>
<dbReference type="OrthoDB" id="27387at2157"/>
<dbReference type="STRING" id="768679.TTX_0665"/>
<protein>
    <submittedName>
        <fullName evidence="1">Uncharacterized protein</fullName>
    </submittedName>
</protein>
<accession>G4RP32</accession>
<evidence type="ECO:0000313" key="1">
    <source>
        <dbReference type="EMBL" id="CCC81326.1"/>
    </source>
</evidence>
<reference evidence="1 2" key="1">
    <citation type="journal article" date="2011" name="PLoS ONE">
        <title>The complete genome sequence of Thermoproteus tenax: a physiologically versatile member of the Crenarchaeota.</title>
        <authorList>
            <person name="Siebers B."/>
            <person name="Zaparty M."/>
            <person name="Raddatz G."/>
            <person name="Tjaden B."/>
            <person name="Albers S.V."/>
            <person name="Bell S.D."/>
            <person name="Blombach F."/>
            <person name="Kletzin A."/>
            <person name="Kyrpides N."/>
            <person name="Lanz C."/>
            <person name="Plagens A."/>
            <person name="Rampp M."/>
            <person name="Rosinus A."/>
            <person name="von Jan M."/>
            <person name="Makarova K.S."/>
            <person name="Klenk H.P."/>
            <person name="Schuster S.C."/>
            <person name="Hensel R."/>
        </authorList>
    </citation>
    <scope>NUCLEOTIDE SEQUENCE [LARGE SCALE GENOMIC DNA]</scope>
    <source>
        <strain evidence="2">ATCC 35583 / DSM 2078 / JCM 9277 / NBRC 100435 / Kra 1</strain>
    </source>
</reference>
<proteinExistence type="predicted"/>
<dbReference type="EMBL" id="FN869859">
    <property type="protein sequence ID" value="CCC81326.1"/>
    <property type="molecule type" value="Genomic_DNA"/>
</dbReference>
<sequence>MLHLQRSIPFPPIRLERLVKYLQLVSQRGSSPLEDLRSEGLDFGKGKGDITRFLERLGLVKTSDKSASLTEAAYELLTLYHSLGPAIFHALFYISLVQYKILADILAERKALDLDELYEELNKRIAEISPSSWVNHVAFKSLIAIAQDVGLVEKRGGQVEYRGNPLRKALSEALGGISLGGKAYSDGVPSWLTQCSKAQGPLGVVQIDLECAERSLEEHLANLLNASQRRRASTDE</sequence>
<dbReference type="KEGG" id="ttn:TTX_0665"/>
<dbReference type="eggNOG" id="arCOG05522">
    <property type="taxonomic scope" value="Archaea"/>
</dbReference>
<dbReference type="PATRIC" id="fig|768679.9.peg.679"/>